<evidence type="ECO:0000313" key="4">
    <source>
        <dbReference type="Proteomes" id="UP000193560"/>
    </source>
</evidence>
<protein>
    <recommendedName>
        <fullName evidence="5">MutT/nudix family protein</fullName>
    </recommendedName>
</protein>
<keyword evidence="2" id="KW-0378">Hydrolase</keyword>
<dbReference type="GO" id="GO:0005737">
    <property type="term" value="C:cytoplasm"/>
    <property type="evidence" value="ECO:0007669"/>
    <property type="project" value="TreeGrafter"/>
</dbReference>
<dbReference type="PANTHER" id="PTHR23422">
    <property type="entry name" value="DIPEPTIDYL PEPTIDASE III-RELATED"/>
    <property type="match status" value="1"/>
</dbReference>
<gene>
    <name evidence="3" type="ORF">BCR42DRAFT_413614</name>
</gene>
<name>A0A1X2IHU8_9FUNG</name>
<organism evidence="3 4">
    <name type="scientific">Absidia repens</name>
    <dbReference type="NCBI Taxonomy" id="90262"/>
    <lineage>
        <taxon>Eukaryota</taxon>
        <taxon>Fungi</taxon>
        <taxon>Fungi incertae sedis</taxon>
        <taxon>Mucoromycota</taxon>
        <taxon>Mucoromycotina</taxon>
        <taxon>Mucoromycetes</taxon>
        <taxon>Mucorales</taxon>
        <taxon>Cunninghamellaceae</taxon>
        <taxon>Absidia</taxon>
    </lineage>
</organism>
<dbReference type="Gene3D" id="3.30.540.30">
    <property type="match status" value="1"/>
</dbReference>
<keyword evidence="4" id="KW-1185">Reference proteome</keyword>
<dbReference type="GO" id="GO:0008239">
    <property type="term" value="F:dipeptidyl-peptidase activity"/>
    <property type="evidence" value="ECO:0007669"/>
    <property type="project" value="TreeGrafter"/>
</dbReference>
<proteinExistence type="predicted"/>
<dbReference type="PANTHER" id="PTHR23422:SF9">
    <property type="entry name" value="ZN-DEPENDENT HYDROLASE"/>
    <property type="match status" value="1"/>
</dbReference>
<evidence type="ECO:0000256" key="2">
    <source>
        <dbReference type="ARBA" id="ARBA00022801"/>
    </source>
</evidence>
<sequence>MSTSTTPVKSFSDRLKKYALYECNADLSHLDLHELAALKHLVKAAKLVDDIWYRQMWSGATELRQRILNGDDEELKELFEVYKGPWAGDDHDAPFVPGVPERPGGANFYPADMTGEEYDAFVSSLPTTEEQEQAKSFYTVIQRNKETGGLQVVPYAEEYKDLLTPLSEHVNAAAEELEKRTGAENQNNKTSIAQFLRSRAAAFASNEYLASEEDWLNLGTFNNLEITLGPYETYADIDRSLKASYECYVHVRDQHASGLLEKFSDLQYAEDHLPVESKYKNKELIAAPIVVVNQLYAGGDVAVPMTAAYNLPNDEKAIKKAGSKLVLIKNVQEGKFKHVLTPIAHQVLQADQLQYLDKNAFTTHILLHEVCHSNGPHHTLNGHTVRSQLKEHHLALEEAKADIAGLFVSDLMVKKGVVDDVTQKQFWVTFLASAFRSIRFGIQEAHGRGQIIQLNYLVAKGGFQFTDDGVFSVDFEKIEQAVSDLTRDILVLQGDGDKNAVDAFVNKYATIGPATRIALDNIDHAGIPVDIRPIYTFEKHLD</sequence>
<accession>A0A1X2IHU8</accession>
<dbReference type="EMBL" id="MCGE01000010">
    <property type="protein sequence ID" value="ORZ16959.1"/>
    <property type="molecule type" value="Genomic_DNA"/>
</dbReference>
<dbReference type="OrthoDB" id="510307at2759"/>
<dbReference type="Pfam" id="PF03571">
    <property type="entry name" value="Peptidase_M49"/>
    <property type="match status" value="1"/>
</dbReference>
<dbReference type="Proteomes" id="UP000193560">
    <property type="component" value="Unassembled WGS sequence"/>
</dbReference>
<evidence type="ECO:0000256" key="1">
    <source>
        <dbReference type="ARBA" id="ARBA00022723"/>
    </source>
</evidence>
<dbReference type="AlphaFoldDB" id="A0A1X2IHU8"/>
<reference evidence="3 4" key="1">
    <citation type="submission" date="2016-07" db="EMBL/GenBank/DDBJ databases">
        <title>Pervasive Adenine N6-methylation of Active Genes in Fungi.</title>
        <authorList>
            <consortium name="DOE Joint Genome Institute"/>
            <person name="Mondo S.J."/>
            <person name="Dannebaum R.O."/>
            <person name="Kuo R.C."/>
            <person name="Labutti K."/>
            <person name="Haridas S."/>
            <person name="Kuo A."/>
            <person name="Salamov A."/>
            <person name="Ahrendt S.R."/>
            <person name="Lipzen A."/>
            <person name="Sullivan W."/>
            <person name="Andreopoulos W.B."/>
            <person name="Clum A."/>
            <person name="Lindquist E."/>
            <person name="Daum C."/>
            <person name="Ramamoorthy G.K."/>
            <person name="Gryganskyi A."/>
            <person name="Culley D."/>
            <person name="Magnuson J.K."/>
            <person name="James T.Y."/>
            <person name="O'Malley M.A."/>
            <person name="Stajich J.E."/>
            <person name="Spatafora J.W."/>
            <person name="Visel A."/>
            <person name="Grigoriev I.V."/>
        </authorList>
    </citation>
    <scope>NUCLEOTIDE SEQUENCE [LARGE SCALE GENOMIC DNA]</scope>
    <source>
        <strain evidence="3 4">NRRL 1336</strain>
    </source>
</reference>
<keyword evidence="1" id="KW-0479">Metal-binding</keyword>
<dbReference type="GO" id="GO:0046872">
    <property type="term" value="F:metal ion binding"/>
    <property type="evidence" value="ECO:0007669"/>
    <property type="project" value="UniProtKB-KW"/>
</dbReference>
<evidence type="ECO:0000313" key="3">
    <source>
        <dbReference type="EMBL" id="ORZ16959.1"/>
    </source>
</evidence>
<dbReference type="InterPro" id="IPR039461">
    <property type="entry name" value="Peptidase_M49"/>
</dbReference>
<evidence type="ECO:0008006" key="5">
    <source>
        <dbReference type="Google" id="ProtNLM"/>
    </source>
</evidence>
<dbReference type="STRING" id="90262.A0A1X2IHU8"/>
<comment type="caution">
    <text evidence="3">The sequence shown here is derived from an EMBL/GenBank/DDBJ whole genome shotgun (WGS) entry which is preliminary data.</text>
</comment>